<dbReference type="SUPFAM" id="SSF52540">
    <property type="entry name" value="P-loop containing nucleoside triphosphate hydrolases"/>
    <property type="match status" value="1"/>
</dbReference>
<reference evidence="3 4" key="1">
    <citation type="submission" date="2016-10" db="EMBL/GenBank/DDBJ databases">
        <title>The whole genome sequencing and assembly of Aeribacillus pallidus KCTC3564 strain.</title>
        <authorList>
            <person name="Lee Y.-J."/>
            <person name="Park M.-K."/>
            <person name="Yi H."/>
            <person name="Bahn Y.-S."/>
            <person name="Kim J.F."/>
            <person name="Lee D.-W."/>
        </authorList>
    </citation>
    <scope>NUCLEOTIDE SEQUENCE [LARGE SCALE GENOMIC DNA]</scope>
    <source>
        <strain evidence="3 4">KCTC3564</strain>
    </source>
</reference>
<dbReference type="KEGG" id="apak:AP3564_00890"/>
<dbReference type="RefSeq" id="WP_094244383.1">
    <property type="nucleotide sequence ID" value="NZ_CP017703.1"/>
</dbReference>
<feature type="coiled-coil region" evidence="1">
    <location>
        <begin position="664"/>
        <end position="709"/>
    </location>
</feature>
<organism evidence="3 4">
    <name type="scientific">Aeribacillus pallidus</name>
    <dbReference type="NCBI Taxonomy" id="33936"/>
    <lineage>
        <taxon>Bacteria</taxon>
        <taxon>Bacillati</taxon>
        <taxon>Bacillota</taxon>
        <taxon>Bacilli</taxon>
        <taxon>Bacillales</taxon>
        <taxon>Bacillaceae</taxon>
        <taxon>Aeribacillus</taxon>
    </lineage>
</organism>
<evidence type="ECO:0000256" key="1">
    <source>
        <dbReference type="SAM" id="Coils"/>
    </source>
</evidence>
<sequence>MTKIHTIFRDKITRDINPVVKVQDQNKEHIRQELQEYVITEQIRGHFKKAFENYLNGSKYCYWISGWFGSGKSHFTKLFGHVLGDYEFENTTSSEIFLSRDESSVLRPLVEEIREKYRTEVLMFDILEETSYDSNNQQQSISITIYKQFLSYLGFYSHILWVGELEYDLYDQGIYDEFKIEYEKLSGKSWLEAREKPARQKSKIAKTLSKIKSDDFPSETIALDYINSIQTDFSMSPKRLIEVLKSYIEKKQNNLDKELRFLLLIDEMGQFIARDDQKISELQGISHQVDVTGKGKIWLGVTAQEKLEAVVEDAIKYNDELGKIADRFEIKIHLTPENLDDVLYERVLKKTSEGRNTLEDEYERFSGKLESILDFSDADRKFPEITKEYFVKAYPFIPYQLGIIKDIFIKFLQRTESNKKLGGTNRSMIKTTQGILTNPENQFDKMEIGYFVTLDQVYAEARASDFVPSTVIDTVEEVEKADPENHEFTKKVLKVLYLLDSISYLPRTLDNITKLLFNHIEVNFHDLRTKVENSLKKLTKAGFVEREGEIYSFLTPEEQSFREIVLAEQEEVRTRAISIYVKDLVKELFNQNRTQYKQISLFSVDMYADEEKYANGKDISFEALSPVILSNDETLRGKKRKESINDESRIYWLAEPNEEIEEFIREYLARQAAINNQREKADEEKLFFLRKEEQKNQNLSLEIKRKIKSSFLSGSYLYRGKEFDLPKGEEIKPIFDELIGIVIPVVYTRFDDVSVKITSSQIDEVFKPSLYSTSAVFKELNILDKDNQINQSAKVLNEVLTEIKSRNARFGVCTGNDLLELFSNRPYGWDSLAIRFFSALLFRGGFIELEVKGKPIRSYTESGVKEIFEKEPNFKTAQLIEVKNVDPAIRQQCKRILEANFNETVEADTIPEYYQKAIKISNKLLRQVQGLIVSARDNDLPIINSLEKIETEYDKVINKNHSSDVVISFVDVYQQLTDEMNLMSKFDKFISNENINVLKEIKKFIFEIWEPQQFPKDDSLEKLVLFIKSQLQTVEFLDNWSDIKGRYLEIKTYYDSVFLDIHQTVMKNIEQMMNEIENLPQFHLFDVFEQRRILEPLSKYYEDSASKSKYNYDFLEQLKNALPSYKQKAIAIYGDLLKELNRSVNTTIEDEENNDNPKPVFKQIRLSDFMKMRQISSDKEIEEFVKELEEKLKEELRKVDYFILS</sequence>
<evidence type="ECO:0000313" key="3">
    <source>
        <dbReference type="EMBL" id="ASS89008.1"/>
    </source>
</evidence>
<proteinExistence type="predicted"/>
<evidence type="ECO:0000313" key="4">
    <source>
        <dbReference type="Proteomes" id="UP000214606"/>
    </source>
</evidence>
<dbReference type="InterPro" id="IPR027417">
    <property type="entry name" value="P-loop_NTPase"/>
</dbReference>
<dbReference type="EMBL" id="CP017703">
    <property type="protein sequence ID" value="ASS89008.1"/>
    <property type="molecule type" value="Genomic_DNA"/>
</dbReference>
<feature type="domain" description="Probable ATP-binding protein BrxC winged helix-turn-helix" evidence="2">
    <location>
        <begin position="780"/>
        <end position="867"/>
    </location>
</feature>
<accession>A0A223E170</accession>
<evidence type="ECO:0000259" key="2">
    <source>
        <dbReference type="Pfam" id="PF25791"/>
    </source>
</evidence>
<protein>
    <recommendedName>
        <fullName evidence="2">Probable ATP-binding protein BrxC winged helix-turn-helix domain-containing protein</fullName>
    </recommendedName>
</protein>
<dbReference type="NCBIfam" id="NF033441">
    <property type="entry name" value="BREX_BrxC"/>
    <property type="match status" value="1"/>
</dbReference>
<gene>
    <name evidence="3" type="ORF">AP3564_00890</name>
</gene>
<dbReference type="Proteomes" id="UP000214606">
    <property type="component" value="Chromosome"/>
</dbReference>
<keyword evidence="1" id="KW-0175">Coiled coil</keyword>
<name>A0A223E170_9BACI</name>
<dbReference type="AlphaFoldDB" id="A0A223E170"/>
<dbReference type="Pfam" id="PF25791">
    <property type="entry name" value="WHD_BREX_BrxC"/>
    <property type="match status" value="1"/>
</dbReference>
<dbReference type="InterPro" id="IPR058038">
    <property type="entry name" value="BREX_BrxC_wHTH"/>
</dbReference>
<dbReference type="InterPro" id="IPR047679">
    <property type="entry name" value="BREX_BrxC"/>
</dbReference>